<gene>
    <name evidence="2" type="ORF">PPERSA_00373</name>
    <name evidence="3" type="ORF">PPERSA_00374</name>
</gene>
<evidence type="ECO:0000256" key="1">
    <source>
        <dbReference type="SAM" id="SignalP"/>
    </source>
</evidence>
<sequence length="117" mass="12944">MLKYILFAVLLVSVVYADDKENAQNFAECVGKVEVPTTVACAIDTSDEDCEAYMKLVSKGDDVDLDEFFKLHVKCYNNSAEETDDEECKTYFEAMADCSGQTIAFAFALLALIALIL</sequence>
<dbReference type="AlphaFoldDB" id="A0A0V0QYI0"/>
<dbReference type="EMBL" id="LDAU01000085">
    <property type="protein sequence ID" value="KRX07216.1"/>
    <property type="molecule type" value="Genomic_DNA"/>
</dbReference>
<reference evidence="3 4" key="1">
    <citation type="journal article" date="2015" name="Sci. Rep.">
        <title>Genome of the facultative scuticociliatosis pathogen Pseudocohnilembus persalinus provides insight into its virulence through horizontal gene transfer.</title>
        <authorList>
            <person name="Xiong J."/>
            <person name="Wang G."/>
            <person name="Cheng J."/>
            <person name="Tian M."/>
            <person name="Pan X."/>
            <person name="Warren A."/>
            <person name="Jiang C."/>
            <person name="Yuan D."/>
            <person name="Miao W."/>
        </authorList>
    </citation>
    <scope>NUCLEOTIDE SEQUENCE [LARGE SCALE GENOMIC DNA]</scope>
    <source>
        <strain evidence="3">36N120E</strain>
    </source>
</reference>
<protein>
    <submittedName>
        <fullName evidence="3">Uncharacterized protein</fullName>
    </submittedName>
</protein>
<evidence type="ECO:0000313" key="2">
    <source>
        <dbReference type="EMBL" id="KRX07216.1"/>
    </source>
</evidence>
<dbReference type="EMBL" id="LDAU01000085">
    <property type="protein sequence ID" value="KRX07217.1"/>
    <property type="molecule type" value="Genomic_DNA"/>
</dbReference>
<proteinExistence type="predicted"/>
<name>A0A0V0QYI0_PSEPJ</name>
<dbReference type="InParanoid" id="A0A0V0QYI0"/>
<keyword evidence="4" id="KW-1185">Reference proteome</keyword>
<feature type="signal peptide" evidence="1">
    <location>
        <begin position="1"/>
        <end position="17"/>
    </location>
</feature>
<feature type="chain" id="PRO_5007437816" evidence="1">
    <location>
        <begin position="18"/>
        <end position="117"/>
    </location>
</feature>
<evidence type="ECO:0000313" key="3">
    <source>
        <dbReference type="EMBL" id="KRX07217.1"/>
    </source>
</evidence>
<keyword evidence="1" id="KW-0732">Signal</keyword>
<dbReference type="Proteomes" id="UP000054937">
    <property type="component" value="Unassembled WGS sequence"/>
</dbReference>
<comment type="caution">
    <text evidence="3">The sequence shown here is derived from an EMBL/GenBank/DDBJ whole genome shotgun (WGS) entry which is preliminary data.</text>
</comment>
<evidence type="ECO:0000313" key="4">
    <source>
        <dbReference type="Proteomes" id="UP000054937"/>
    </source>
</evidence>
<organism evidence="3 4">
    <name type="scientific">Pseudocohnilembus persalinus</name>
    <name type="common">Ciliate</name>
    <dbReference type="NCBI Taxonomy" id="266149"/>
    <lineage>
        <taxon>Eukaryota</taxon>
        <taxon>Sar</taxon>
        <taxon>Alveolata</taxon>
        <taxon>Ciliophora</taxon>
        <taxon>Intramacronucleata</taxon>
        <taxon>Oligohymenophorea</taxon>
        <taxon>Scuticociliatia</taxon>
        <taxon>Philasterida</taxon>
        <taxon>Pseudocohnilembidae</taxon>
        <taxon>Pseudocohnilembus</taxon>
    </lineage>
</organism>
<accession>A0A0V0QYI0</accession>